<dbReference type="GO" id="GO:0030288">
    <property type="term" value="C:outer membrane-bounded periplasmic space"/>
    <property type="evidence" value="ECO:0007669"/>
    <property type="project" value="InterPro"/>
</dbReference>
<dbReference type="PANTHER" id="PTHR33376">
    <property type="match status" value="1"/>
</dbReference>
<dbReference type="InterPro" id="IPR018389">
    <property type="entry name" value="DctP_fam"/>
</dbReference>
<dbReference type="Pfam" id="PF03480">
    <property type="entry name" value="DctP"/>
    <property type="match status" value="1"/>
</dbReference>
<dbReference type="PIRSF" id="PIRSF006470">
    <property type="entry name" value="DctB"/>
    <property type="match status" value="1"/>
</dbReference>
<evidence type="ECO:0000313" key="3">
    <source>
        <dbReference type="EMBL" id="TFF71577.1"/>
    </source>
</evidence>
<evidence type="ECO:0000256" key="1">
    <source>
        <dbReference type="ARBA" id="ARBA00022729"/>
    </source>
</evidence>
<dbReference type="InterPro" id="IPR038404">
    <property type="entry name" value="TRAP_DctP_sf"/>
</dbReference>
<evidence type="ECO:0000313" key="4">
    <source>
        <dbReference type="EMBL" id="TFF74510.1"/>
    </source>
</evidence>
<dbReference type="InterPro" id="IPR004682">
    <property type="entry name" value="TRAP_DctP"/>
</dbReference>
<keyword evidence="1 2" id="KW-0732">Signal</keyword>
<dbReference type="PANTHER" id="PTHR33376:SF2">
    <property type="entry name" value="DICARBOXYLATE-BINDING PERIPLASMIC PROTEIN"/>
    <property type="match status" value="1"/>
</dbReference>
<keyword evidence="5" id="KW-1185">Reference proteome</keyword>
<accession>A0A5F0K5L8</accession>
<dbReference type="EMBL" id="QORK01000058">
    <property type="protein sequence ID" value="TFF74510.1"/>
    <property type="molecule type" value="Genomic_DNA"/>
</dbReference>
<dbReference type="RefSeq" id="WP_134697124.1">
    <property type="nucleotide sequence ID" value="NZ_JAAKQZ010000014.1"/>
</dbReference>
<dbReference type="Gene3D" id="3.40.190.170">
    <property type="entry name" value="Bacterial extracellular solute-binding protein, family 7"/>
    <property type="match status" value="1"/>
</dbReference>
<feature type="signal peptide" evidence="2">
    <location>
        <begin position="1"/>
        <end position="18"/>
    </location>
</feature>
<dbReference type="AlphaFoldDB" id="A0A5F0K5L8"/>
<evidence type="ECO:0000313" key="6">
    <source>
        <dbReference type="Proteomes" id="UP000297914"/>
    </source>
</evidence>
<name>A0A5F0K5L8_9GAMM</name>
<sequence>MRTMNALPKLSLIGTVVAASLLLAGCGEDSKAAGPVILKTAFNQSEHNPQFKALEDFSQKLEAATGGKYKLEIHPNELLGDQRAALELVQSGAIQLAVVANPLVENFNKNFSVLAMPYIYDNPEHQRRVFTGDTLSALFSSTKGNGFEVLTAYTAGARSMYVKGAPIQTPEDMKGKKIRVMQSDTMVKMLGCMGGTGVPMGQGEVYSAIQQGVLDGAENNEITYADLKQYEVAPHFSYTRHVMVADLLVVNENFLEQMDAADQATFRKLAKESTATEFDLFAQALETAKQTATSQGATFTEVDITPFQARCKPLQETLLTTPEQKDIFTKIRALAN</sequence>
<dbReference type="Proteomes" id="UP000297720">
    <property type="component" value="Unassembled WGS sequence"/>
</dbReference>
<evidence type="ECO:0000256" key="2">
    <source>
        <dbReference type="SAM" id="SignalP"/>
    </source>
</evidence>
<dbReference type="EMBL" id="QORL01000058">
    <property type="protein sequence ID" value="TFF71577.1"/>
    <property type="molecule type" value="Genomic_DNA"/>
</dbReference>
<dbReference type="SUPFAM" id="SSF53850">
    <property type="entry name" value="Periplasmic binding protein-like II"/>
    <property type="match status" value="1"/>
</dbReference>
<evidence type="ECO:0000313" key="5">
    <source>
        <dbReference type="Proteomes" id="UP000297720"/>
    </source>
</evidence>
<dbReference type="NCBIfam" id="NF037995">
    <property type="entry name" value="TRAP_S1"/>
    <property type="match status" value="1"/>
</dbReference>
<dbReference type="PROSITE" id="PS51257">
    <property type="entry name" value="PROKAR_LIPOPROTEIN"/>
    <property type="match status" value="1"/>
</dbReference>
<dbReference type="NCBIfam" id="TIGR00787">
    <property type="entry name" value="dctP"/>
    <property type="match status" value="1"/>
</dbReference>
<dbReference type="Proteomes" id="UP000297914">
    <property type="component" value="Unassembled WGS sequence"/>
</dbReference>
<dbReference type="GO" id="GO:0055085">
    <property type="term" value="P:transmembrane transport"/>
    <property type="evidence" value="ECO:0007669"/>
    <property type="project" value="InterPro"/>
</dbReference>
<proteinExistence type="predicted"/>
<reference evidence="4 6" key="1">
    <citation type="submission" date="2018-06" db="EMBL/GenBank/DDBJ databases">
        <title>Occurrence of a novel blaKPC-2- and qnrS2- harbouring IncP6 plasmid from Aeromonas taiwanensis isolates recovered from the river sediments.</title>
        <authorList>
            <person name="Zheng B."/>
            <person name="Yu X."/>
            <person name="Xiao Y."/>
        </authorList>
    </citation>
    <scope>NUCLEOTIDE SEQUENCE [LARGE SCALE GENOMIC DNA]</scope>
    <source>
        <strain evidence="3 5">1713</strain>
        <strain evidence="4 6">198</strain>
    </source>
</reference>
<dbReference type="GO" id="GO:0030246">
    <property type="term" value="F:carbohydrate binding"/>
    <property type="evidence" value="ECO:0007669"/>
    <property type="project" value="TreeGrafter"/>
</dbReference>
<dbReference type="CDD" id="cd13671">
    <property type="entry name" value="PBP2_TRAP_SBP_like_3"/>
    <property type="match status" value="1"/>
</dbReference>
<protein>
    <submittedName>
        <fullName evidence="4">TRAP transporter substrate-binding protein</fullName>
    </submittedName>
</protein>
<comment type="caution">
    <text evidence="4">The sequence shown here is derived from an EMBL/GenBank/DDBJ whole genome shotgun (WGS) entry which is preliminary data.</text>
</comment>
<dbReference type="OrthoDB" id="8690069at2"/>
<gene>
    <name evidence="3" type="ORF">DRM93_19835</name>
    <name evidence="4" type="ORF">DRM94_19835</name>
</gene>
<organism evidence="4 6">
    <name type="scientific">Aeromonas taiwanensis</name>
    <dbReference type="NCBI Taxonomy" id="633417"/>
    <lineage>
        <taxon>Bacteria</taxon>
        <taxon>Pseudomonadati</taxon>
        <taxon>Pseudomonadota</taxon>
        <taxon>Gammaproteobacteria</taxon>
        <taxon>Aeromonadales</taxon>
        <taxon>Aeromonadaceae</taxon>
        <taxon>Aeromonas</taxon>
    </lineage>
</organism>
<feature type="chain" id="PRO_5044621118" evidence="2">
    <location>
        <begin position="19"/>
        <end position="336"/>
    </location>
</feature>